<gene>
    <name evidence="1" type="ORF">Taro_037488</name>
</gene>
<organism evidence="1 2">
    <name type="scientific">Colocasia esculenta</name>
    <name type="common">Wild taro</name>
    <name type="synonym">Arum esculentum</name>
    <dbReference type="NCBI Taxonomy" id="4460"/>
    <lineage>
        <taxon>Eukaryota</taxon>
        <taxon>Viridiplantae</taxon>
        <taxon>Streptophyta</taxon>
        <taxon>Embryophyta</taxon>
        <taxon>Tracheophyta</taxon>
        <taxon>Spermatophyta</taxon>
        <taxon>Magnoliopsida</taxon>
        <taxon>Liliopsida</taxon>
        <taxon>Araceae</taxon>
        <taxon>Aroideae</taxon>
        <taxon>Colocasieae</taxon>
        <taxon>Colocasia</taxon>
    </lineage>
</organism>
<accession>A0A843W4B3</accession>
<name>A0A843W4B3_COLES</name>
<evidence type="ECO:0000313" key="1">
    <source>
        <dbReference type="EMBL" id="MQM04692.1"/>
    </source>
</evidence>
<evidence type="ECO:0000313" key="2">
    <source>
        <dbReference type="Proteomes" id="UP000652761"/>
    </source>
</evidence>
<comment type="caution">
    <text evidence="1">The sequence shown here is derived from an EMBL/GenBank/DDBJ whole genome shotgun (WGS) entry which is preliminary data.</text>
</comment>
<dbReference type="AlphaFoldDB" id="A0A843W4B3"/>
<sequence length="230" mass="26020">MLFRGRKTFVSHSKIEIPAGDLPVSKNSVPGPKFHHGACVLVHRLSYPLGKTQIFVRAAIRTARESPIRNRNFEPVIRRRFGVEKPSFRTPKLRFRPTISPFPRFSHCNVSLNHVNPGRGNHTESAYHGDRKLCSTRRENCSPGGATTRIRPVTTIGSCVQLGARTPPQPRIPCRRQHRWPPTTDWRQAPLTLTQTDVHLPGRLHAVGGMVAGRQYRFPGLRNYPENIAH</sequence>
<dbReference type="EMBL" id="NMUH01003267">
    <property type="protein sequence ID" value="MQM04692.1"/>
    <property type="molecule type" value="Genomic_DNA"/>
</dbReference>
<protein>
    <submittedName>
        <fullName evidence="1">Uncharacterized protein</fullName>
    </submittedName>
</protein>
<reference evidence="1" key="1">
    <citation type="submission" date="2017-07" db="EMBL/GenBank/DDBJ databases">
        <title>Taro Niue Genome Assembly and Annotation.</title>
        <authorList>
            <person name="Atibalentja N."/>
            <person name="Keating K."/>
            <person name="Fields C.J."/>
        </authorList>
    </citation>
    <scope>NUCLEOTIDE SEQUENCE</scope>
    <source>
        <strain evidence="1">Niue_2</strain>
        <tissue evidence="1">Leaf</tissue>
    </source>
</reference>
<keyword evidence="2" id="KW-1185">Reference proteome</keyword>
<proteinExistence type="predicted"/>
<dbReference type="Proteomes" id="UP000652761">
    <property type="component" value="Unassembled WGS sequence"/>
</dbReference>